<evidence type="ECO:0000313" key="1">
    <source>
        <dbReference type="EnsemblProtists" id="EOD35317"/>
    </source>
</evidence>
<dbReference type="KEGG" id="ehx:EMIHUDRAFT_201332"/>
<dbReference type="RefSeq" id="XP_005787746.1">
    <property type="nucleotide sequence ID" value="XM_005787689.1"/>
</dbReference>
<reference evidence="2" key="1">
    <citation type="journal article" date="2013" name="Nature">
        <title>Pan genome of the phytoplankton Emiliania underpins its global distribution.</title>
        <authorList>
            <person name="Read B.A."/>
            <person name="Kegel J."/>
            <person name="Klute M.J."/>
            <person name="Kuo A."/>
            <person name="Lefebvre S.C."/>
            <person name="Maumus F."/>
            <person name="Mayer C."/>
            <person name="Miller J."/>
            <person name="Monier A."/>
            <person name="Salamov A."/>
            <person name="Young J."/>
            <person name="Aguilar M."/>
            <person name="Claverie J.M."/>
            <person name="Frickenhaus S."/>
            <person name="Gonzalez K."/>
            <person name="Herman E.K."/>
            <person name="Lin Y.C."/>
            <person name="Napier J."/>
            <person name="Ogata H."/>
            <person name="Sarno A.F."/>
            <person name="Shmutz J."/>
            <person name="Schroeder D."/>
            <person name="de Vargas C."/>
            <person name="Verret F."/>
            <person name="von Dassow P."/>
            <person name="Valentin K."/>
            <person name="Van de Peer Y."/>
            <person name="Wheeler G."/>
            <person name="Dacks J.B."/>
            <person name="Delwiche C.F."/>
            <person name="Dyhrman S.T."/>
            <person name="Glockner G."/>
            <person name="John U."/>
            <person name="Richards T."/>
            <person name="Worden A.Z."/>
            <person name="Zhang X."/>
            <person name="Grigoriev I.V."/>
            <person name="Allen A.E."/>
            <person name="Bidle K."/>
            <person name="Borodovsky M."/>
            <person name="Bowler C."/>
            <person name="Brownlee C."/>
            <person name="Cock J.M."/>
            <person name="Elias M."/>
            <person name="Gladyshev V.N."/>
            <person name="Groth M."/>
            <person name="Guda C."/>
            <person name="Hadaegh A."/>
            <person name="Iglesias-Rodriguez M.D."/>
            <person name="Jenkins J."/>
            <person name="Jones B.M."/>
            <person name="Lawson T."/>
            <person name="Leese F."/>
            <person name="Lindquist E."/>
            <person name="Lobanov A."/>
            <person name="Lomsadze A."/>
            <person name="Malik S.B."/>
            <person name="Marsh M.E."/>
            <person name="Mackinder L."/>
            <person name="Mock T."/>
            <person name="Mueller-Roeber B."/>
            <person name="Pagarete A."/>
            <person name="Parker M."/>
            <person name="Probert I."/>
            <person name="Quesneville H."/>
            <person name="Raines C."/>
            <person name="Rensing S.A."/>
            <person name="Riano-Pachon D.M."/>
            <person name="Richier S."/>
            <person name="Rokitta S."/>
            <person name="Shiraiwa Y."/>
            <person name="Soanes D.M."/>
            <person name="van der Giezen M."/>
            <person name="Wahlund T.M."/>
            <person name="Williams B."/>
            <person name="Wilson W."/>
            <person name="Wolfe G."/>
            <person name="Wurch L.L."/>
        </authorList>
    </citation>
    <scope>NUCLEOTIDE SEQUENCE</scope>
</reference>
<name>A0A0D3KHT2_EMIH1</name>
<evidence type="ECO:0000313" key="2">
    <source>
        <dbReference type="Proteomes" id="UP000013827"/>
    </source>
</evidence>
<keyword evidence="2" id="KW-1185">Reference proteome</keyword>
<protein>
    <submittedName>
        <fullName evidence="1">Uncharacterized protein</fullName>
    </submittedName>
</protein>
<accession>A0A0D3KHT2</accession>
<organism evidence="1 2">
    <name type="scientific">Emiliania huxleyi (strain CCMP1516)</name>
    <dbReference type="NCBI Taxonomy" id="280463"/>
    <lineage>
        <taxon>Eukaryota</taxon>
        <taxon>Haptista</taxon>
        <taxon>Haptophyta</taxon>
        <taxon>Prymnesiophyceae</taxon>
        <taxon>Isochrysidales</taxon>
        <taxon>Noelaerhabdaceae</taxon>
        <taxon>Emiliania</taxon>
    </lineage>
</organism>
<proteinExistence type="predicted"/>
<dbReference type="Proteomes" id="UP000013827">
    <property type="component" value="Unassembled WGS sequence"/>
</dbReference>
<dbReference type="PaxDb" id="2903-EOD35317"/>
<dbReference type="AlphaFoldDB" id="A0A0D3KHT2"/>
<reference evidence="1" key="2">
    <citation type="submission" date="2024-10" db="UniProtKB">
        <authorList>
            <consortium name="EnsemblProtists"/>
        </authorList>
    </citation>
    <scope>IDENTIFICATION</scope>
</reference>
<dbReference type="HOGENOM" id="CLU_2255282_0_0_1"/>
<dbReference type="EnsemblProtists" id="EOD35317">
    <property type="protein sequence ID" value="EOD35317"/>
    <property type="gene ID" value="EMIHUDRAFT_201332"/>
</dbReference>
<sequence length="104" mass="11266">MQSERVYRFDGSTVLVIKTDLTYTVTLQTFCTLLSGNRRDAAVSQPLLRQPPAEAERVAPSRTAVTVYPTSIVDGKLENCASKVAQICLSRRAELVSPAPLGLG</sequence>
<dbReference type="GeneID" id="17280588"/>